<organism evidence="1 2">
    <name type="scientific">Kribbibacterium absianum</name>
    <dbReference type="NCBI Taxonomy" id="3044210"/>
    <lineage>
        <taxon>Bacteria</taxon>
        <taxon>Bacillati</taxon>
        <taxon>Actinomycetota</taxon>
        <taxon>Coriobacteriia</taxon>
        <taxon>Coriobacteriales</taxon>
        <taxon>Kribbibacteriaceae</taxon>
        <taxon>Kribbibacterium</taxon>
    </lineage>
</organism>
<accession>A0ABT6ZID7</accession>
<evidence type="ECO:0000313" key="1">
    <source>
        <dbReference type="EMBL" id="MDJ1128822.1"/>
    </source>
</evidence>
<dbReference type="EMBL" id="JASJEX010000001">
    <property type="protein sequence ID" value="MDJ1128822.1"/>
    <property type="molecule type" value="Genomic_DNA"/>
</dbReference>
<gene>
    <name evidence="1" type="ORF">QJ043_01820</name>
</gene>
<dbReference type="Pfam" id="PF01263">
    <property type="entry name" value="Aldose_epim"/>
    <property type="match status" value="1"/>
</dbReference>
<name>A0ABT6ZID7_9ACTN</name>
<dbReference type="InterPro" id="IPR037481">
    <property type="entry name" value="LacX"/>
</dbReference>
<protein>
    <submittedName>
        <fullName evidence="1">Aldose 1-epimerase family protein</fullName>
    </submittedName>
</protein>
<sequence length="296" mass="32586">MGTTNEWVVIERDGTSAAVDPMGAQLMSLERDGIQYLWQGDERWWPRRSPVLFPIVGSLRGCHSETPHGAADMAQHGVARGQRFSVAATGSDFVTMVLEANDETRAAYPYDFRLSMTYTVLEGGAVEQRFEVSNTDKDELPFVVGGHPAFNVPLVAGETFEDYELVFSFPWSWDSPSLGADKLLHWDEPCPVLRESDTLPIRRELFCADTVVLKDVPGNGAMLRSRVSGHGVALDFPGFEYCGVWSAQPDAPFVAVEPWTGCATGSDEGDVLAEKRGMTLLAPGETWQAAFTMRPF</sequence>
<dbReference type="InterPro" id="IPR014718">
    <property type="entry name" value="GH-type_carb-bd"/>
</dbReference>
<dbReference type="Gene3D" id="2.70.98.10">
    <property type="match status" value="1"/>
</dbReference>
<dbReference type="CDD" id="cd09024">
    <property type="entry name" value="Aldose_epim_lacX"/>
    <property type="match status" value="1"/>
</dbReference>
<dbReference type="SUPFAM" id="SSF74650">
    <property type="entry name" value="Galactose mutarotase-like"/>
    <property type="match status" value="1"/>
</dbReference>
<comment type="caution">
    <text evidence="1">The sequence shown here is derived from an EMBL/GenBank/DDBJ whole genome shotgun (WGS) entry which is preliminary data.</text>
</comment>
<dbReference type="Proteomes" id="UP001431693">
    <property type="component" value="Unassembled WGS sequence"/>
</dbReference>
<dbReference type="InterPro" id="IPR008183">
    <property type="entry name" value="Aldose_1/G6P_1-epimerase"/>
</dbReference>
<dbReference type="InterPro" id="IPR011013">
    <property type="entry name" value="Gal_mutarotase_sf_dom"/>
</dbReference>
<proteinExistence type="predicted"/>
<keyword evidence="2" id="KW-1185">Reference proteome</keyword>
<dbReference type="RefSeq" id="WP_283712462.1">
    <property type="nucleotide sequence ID" value="NZ_JASJEW010000001.1"/>
</dbReference>
<evidence type="ECO:0000313" key="2">
    <source>
        <dbReference type="Proteomes" id="UP001431693"/>
    </source>
</evidence>
<reference evidence="1" key="1">
    <citation type="submission" date="2023-05" db="EMBL/GenBank/DDBJ databases">
        <title>[olsenella] sp. nov., isolated from a pig farm feces dump.</title>
        <authorList>
            <person name="Chang Y.-H."/>
        </authorList>
    </citation>
    <scope>NUCLEOTIDE SEQUENCE</scope>
    <source>
        <strain evidence="1">YH-ols2217</strain>
    </source>
</reference>